<dbReference type="InterPro" id="IPR002716">
    <property type="entry name" value="PIN_dom"/>
</dbReference>
<evidence type="ECO:0000313" key="3">
    <source>
        <dbReference type="Proteomes" id="UP000194798"/>
    </source>
</evidence>
<dbReference type="AlphaFoldDB" id="A0A251X4R2"/>
<protein>
    <recommendedName>
        <fullName evidence="1">PIN domain-containing protein</fullName>
    </recommendedName>
</protein>
<dbReference type="EMBL" id="MSLT01000023">
    <property type="protein sequence ID" value="OUD12088.1"/>
    <property type="molecule type" value="Genomic_DNA"/>
</dbReference>
<proteinExistence type="predicted"/>
<dbReference type="RefSeq" id="WP_086489002.1">
    <property type="nucleotide sequence ID" value="NZ_MSLT01000023.1"/>
</dbReference>
<dbReference type="Pfam" id="PF01850">
    <property type="entry name" value="PIN"/>
    <property type="match status" value="1"/>
</dbReference>
<name>A0A251X4R2_9GAMM</name>
<dbReference type="CDD" id="cd18683">
    <property type="entry name" value="PIN_VapC-like"/>
    <property type="match status" value="1"/>
</dbReference>
<dbReference type="Proteomes" id="UP000194798">
    <property type="component" value="Unassembled WGS sequence"/>
</dbReference>
<reference evidence="2 3" key="1">
    <citation type="submission" date="2016-12" db="EMBL/GenBank/DDBJ databases">
        <title>Thioflexothrix psekupsii D3 genome sequencing and assembly.</title>
        <authorList>
            <person name="Fomenkov A."/>
            <person name="Vincze T."/>
            <person name="Grabovich M."/>
            <person name="Anton B.P."/>
            <person name="Dubinina G."/>
            <person name="Orlova M."/>
            <person name="Belousova E."/>
            <person name="Roberts R.J."/>
        </authorList>
    </citation>
    <scope>NUCLEOTIDE SEQUENCE [LARGE SCALE GENOMIC DNA]</scope>
    <source>
        <strain evidence="2">D3</strain>
    </source>
</reference>
<evidence type="ECO:0000259" key="1">
    <source>
        <dbReference type="Pfam" id="PF01850"/>
    </source>
</evidence>
<organism evidence="2 3">
    <name type="scientific">Thioflexithrix psekupsensis</name>
    <dbReference type="NCBI Taxonomy" id="1570016"/>
    <lineage>
        <taxon>Bacteria</taxon>
        <taxon>Pseudomonadati</taxon>
        <taxon>Pseudomonadota</taxon>
        <taxon>Gammaproteobacteria</taxon>
        <taxon>Thiotrichales</taxon>
        <taxon>Thioflexithrix</taxon>
    </lineage>
</organism>
<keyword evidence="3" id="KW-1185">Reference proteome</keyword>
<feature type="domain" description="PIN" evidence="1">
    <location>
        <begin position="3"/>
        <end position="122"/>
    </location>
</feature>
<comment type="caution">
    <text evidence="2">The sequence shown here is derived from an EMBL/GenBank/DDBJ whole genome shotgun (WGS) entry which is preliminary data.</text>
</comment>
<evidence type="ECO:0000313" key="2">
    <source>
        <dbReference type="EMBL" id="OUD12088.1"/>
    </source>
</evidence>
<gene>
    <name evidence="2" type="ORF">TPSD3_13230</name>
</gene>
<accession>A0A251X4R2</accession>
<dbReference type="Gene3D" id="3.40.50.1010">
    <property type="entry name" value="5'-nuclease"/>
    <property type="match status" value="1"/>
</dbReference>
<dbReference type="InterPro" id="IPR029060">
    <property type="entry name" value="PIN-like_dom_sf"/>
</dbReference>
<dbReference type="SUPFAM" id="SSF88723">
    <property type="entry name" value="PIN domain-like"/>
    <property type="match status" value="1"/>
</dbReference>
<dbReference type="PANTHER" id="PTHR39664">
    <property type="match status" value="1"/>
</dbReference>
<dbReference type="PANTHER" id="PTHR39664:SF2">
    <property type="entry name" value="NUCLEIC ACID-BINDING PROTEIN, CONTAINING PIN DOMAIN-RELATED"/>
    <property type="match status" value="1"/>
</dbReference>
<dbReference type="OrthoDB" id="32974at2"/>
<sequence length="133" mass="15229">MVAIDTNVLVRVLVEDKNALEQTQLARQFLKRVKQVYVPQIVQVECVWVLERAYSLSKGELLKLLISLYESPVFVLQSEGIFLQALTLFRETQVGFADCLILSESGLEELELVTFDKKLSQMQHCQLLVTELQ</sequence>